<keyword evidence="8" id="KW-0805">Transcription regulation</keyword>
<evidence type="ECO:0000256" key="5">
    <source>
        <dbReference type="ARBA" id="ARBA00022553"/>
    </source>
</evidence>
<dbReference type="SMART" id="SM00733">
    <property type="entry name" value="Mterf"/>
    <property type="match status" value="2"/>
</dbReference>
<dbReference type="PANTHER" id="PTHR15437:SF2">
    <property type="entry name" value="TRANSCRIPTION TERMINATION FACTOR 1, MITOCHONDRIAL"/>
    <property type="match status" value="1"/>
</dbReference>
<dbReference type="GO" id="GO:0003677">
    <property type="term" value="F:DNA binding"/>
    <property type="evidence" value="ECO:0007669"/>
    <property type="project" value="UniProtKB-KW"/>
</dbReference>
<evidence type="ECO:0000313" key="13">
    <source>
        <dbReference type="EMBL" id="KAK5854360.1"/>
    </source>
</evidence>
<keyword evidence="11" id="KW-0804">Transcription</keyword>
<dbReference type="Pfam" id="PF02536">
    <property type="entry name" value="mTERF"/>
    <property type="match status" value="1"/>
</dbReference>
<dbReference type="PANTHER" id="PTHR15437">
    <property type="entry name" value="TRANSCRIPTION TERMINATION FACTOR, MITOCHONDRIAL"/>
    <property type="match status" value="1"/>
</dbReference>
<evidence type="ECO:0000256" key="2">
    <source>
        <dbReference type="ARBA" id="ARBA00007692"/>
    </source>
</evidence>
<dbReference type="Proteomes" id="UP001346869">
    <property type="component" value="Unassembled WGS sequence"/>
</dbReference>
<dbReference type="EMBL" id="JAUZQC010000019">
    <property type="protein sequence ID" value="KAK5854360.1"/>
    <property type="molecule type" value="Genomic_DNA"/>
</dbReference>
<evidence type="ECO:0000256" key="7">
    <source>
        <dbReference type="ARBA" id="ARBA00022946"/>
    </source>
</evidence>
<dbReference type="InterPro" id="IPR003690">
    <property type="entry name" value="MTERF"/>
</dbReference>
<evidence type="ECO:0000256" key="10">
    <source>
        <dbReference type="ARBA" id="ARBA00023128"/>
    </source>
</evidence>
<comment type="caution">
    <text evidence="13">The sequence shown here is derived from an EMBL/GenBank/DDBJ whole genome shotgun (WGS) entry which is preliminary data.</text>
</comment>
<name>A0AAN7X2M8_ELEMC</name>
<sequence length="98" mass="11100">MVSLGCQKAYVKNLILRYPVVLCIGKDTVSSKLDYLLKGGITMKQILDKPKALAYSTQNITGRLEVLKRVGYDFQRNGINVLDFSRKRFVAEMEKLDA</sequence>
<proteinExistence type="inferred from homology"/>
<evidence type="ECO:0000313" key="14">
    <source>
        <dbReference type="Proteomes" id="UP001346869"/>
    </source>
</evidence>
<organism evidence="13 14">
    <name type="scientific">Eleginops maclovinus</name>
    <name type="common">Patagonian blennie</name>
    <name type="synonym">Eleginus maclovinus</name>
    <dbReference type="NCBI Taxonomy" id="56733"/>
    <lineage>
        <taxon>Eukaryota</taxon>
        <taxon>Metazoa</taxon>
        <taxon>Chordata</taxon>
        <taxon>Craniata</taxon>
        <taxon>Vertebrata</taxon>
        <taxon>Euteleostomi</taxon>
        <taxon>Actinopterygii</taxon>
        <taxon>Neopterygii</taxon>
        <taxon>Teleostei</taxon>
        <taxon>Neoteleostei</taxon>
        <taxon>Acanthomorphata</taxon>
        <taxon>Eupercaria</taxon>
        <taxon>Perciformes</taxon>
        <taxon>Notothenioidei</taxon>
        <taxon>Eleginopidae</taxon>
        <taxon>Eleginops</taxon>
    </lineage>
</organism>
<dbReference type="Gene3D" id="1.25.70.10">
    <property type="entry name" value="Transcription termination factor 3, mitochondrial"/>
    <property type="match status" value="1"/>
</dbReference>
<evidence type="ECO:0000256" key="12">
    <source>
        <dbReference type="ARBA" id="ARBA00037520"/>
    </source>
</evidence>
<keyword evidence="7" id="KW-0809">Transit peptide</keyword>
<evidence type="ECO:0000256" key="9">
    <source>
        <dbReference type="ARBA" id="ARBA00023125"/>
    </source>
</evidence>
<evidence type="ECO:0000256" key="3">
    <source>
        <dbReference type="ARBA" id="ARBA00011245"/>
    </source>
</evidence>
<keyword evidence="4" id="KW-0806">Transcription termination</keyword>
<gene>
    <name evidence="13" type="ORF">PBY51_015437</name>
</gene>
<keyword evidence="14" id="KW-1185">Reference proteome</keyword>
<accession>A0AAN7X2M8</accession>
<dbReference type="GO" id="GO:0005759">
    <property type="term" value="C:mitochondrial matrix"/>
    <property type="evidence" value="ECO:0007669"/>
    <property type="project" value="TreeGrafter"/>
</dbReference>
<keyword evidence="10" id="KW-0496">Mitochondrion</keyword>
<reference evidence="13 14" key="2">
    <citation type="journal article" date="2023" name="Mol. Biol. Evol.">
        <title>Genomics of Secondarily Temperate Adaptation in the Only Non-Antarctic Icefish.</title>
        <authorList>
            <person name="Rivera-Colon A.G."/>
            <person name="Rayamajhi N."/>
            <person name="Minhas B.F."/>
            <person name="Madrigal G."/>
            <person name="Bilyk K.T."/>
            <person name="Yoon V."/>
            <person name="Hune M."/>
            <person name="Gregory S."/>
            <person name="Cheng C.H.C."/>
            <person name="Catchen J.M."/>
        </authorList>
    </citation>
    <scope>NUCLEOTIDE SEQUENCE [LARGE SCALE GENOMIC DNA]</scope>
    <source>
        <strain evidence="13">JMC-PN-2008</strain>
    </source>
</reference>
<comment type="function">
    <text evidence="12">Transcription termination factor. Binds to a 28 bp region within the tRNA(Leu(uur)) gene at a position immediately adjacent to and downstream of the 16S rRNA gene; this region comprises a tridecamer sequence critical for directing accurate termination. Binds DNA along the major grove and promotes DNA bending and partial unwinding. Promotes base flipping. Transcription termination activity appears to be polarized with highest specificity for transcripts initiated on the light strand.</text>
</comment>
<dbReference type="AlphaFoldDB" id="A0AAN7X2M8"/>
<protein>
    <submittedName>
        <fullName evidence="13">Uncharacterized protein</fullName>
    </submittedName>
</protein>
<reference evidence="13 14" key="1">
    <citation type="journal article" date="2023" name="Genes (Basel)">
        <title>Chromosome-Level Genome Assembly and Circadian Gene Repertoire of the Patagonia Blennie Eleginops maclovinus-The Closest Ancestral Proxy of Antarctic Cryonotothenioids.</title>
        <authorList>
            <person name="Cheng C.C."/>
            <person name="Rivera-Colon A.G."/>
            <person name="Minhas B.F."/>
            <person name="Wilson L."/>
            <person name="Rayamajhi N."/>
            <person name="Vargas-Chacoff L."/>
            <person name="Catchen J.M."/>
        </authorList>
    </citation>
    <scope>NUCLEOTIDE SEQUENCE [LARGE SCALE GENOMIC DNA]</scope>
    <source>
        <strain evidence="13">JMC-PN-2008</strain>
    </source>
</reference>
<keyword evidence="5" id="KW-0597">Phosphoprotein</keyword>
<evidence type="ECO:0000256" key="11">
    <source>
        <dbReference type="ARBA" id="ARBA00023163"/>
    </source>
</evidence>
<comment type="subcellular location">
    <subcellularLocation>
        <location evidence="1">Mitochondrion</location>
    </subcellularLocation>
</comment>
<evidence type="ECO:0000256" key="4">
    <source>
        <dbReference type="ARBA" id="ARBA00022472"/>
    </source>
</evidence>
<comment type="subunit">
    <text evidence="3">Monomer.</text>
</comment>
<evidence type="ECO:0000256" key="6">
    <source>
        <dbReference type="ARBA" id="ARBA00022737"/>
    </source>
</evidence>
<dbReference type="InterPro" id="IPR038538">
    <property type="entry name" value="MTERF_sf"/>
</dbReference>
<evidence type="ECO:0000256" key="8">
    <source>
        <dbReference type="ARBA" id="ARBA00023015"/>
    </source>
</evidence>
<dbReference type="GO" id="GO:0006393">
    <property type="term" value="P:termination of mitochondrial transcription"/>
    <property type="evidence" value="ECO:0007669"/>
    <property type="project" value="TreeGrafter"/>
</dbReference>
<comment type="similarity">
    <text evidence="2">Belongs to the mTERF family.</text>
</comment>
<evidence type="ECO:0000256" key="1">
    <source>
        <dbReference type="ARBA" id="ARBA00004173"/>
    </source>
</evidence>
<keyword evidence="6" id="KW-0677">Repeat</keyword>
<keyword evidence="9" id="KW-0238">DNA-binding</keyword>